<organism evidence="3 4">
    <name type="scientific">Leucocoprinus leucothites</name>
    <dbReference type="NCBI Taxonomy" id="201217"/>
    <lineage>
        <taxon>Eukaryota</taxon>
        <taxon>Fungi</taxon>
        <taxon>Dikarya</taxon>
        <taxon>Basidiomycota</taxon>
        <taxon>Agaricomycotina</taxon>
        <taxon>Agaricomycetes</taxon>
        <taxon>Agaricomycetidae</taxon>
        <taxon>Agaricales</taxon>
        <taxon>Agaricineae</taxon>
        <taxon>Agaricaceae</taxon>
        <taxon>Leucocoprinus</taxon>
    </lineage>
</organism>
<evidence type="ECO:0000313" key="3">
    <source>
        <dbReference type="EMBL" id="KAF5346892.1"/>
    </source>
</evidence>
<dbReference type="OrthoDB" id="2548253at2759"/>
<feature type="transmembrane region" description="Helical" evidence="2">
    <location>
        <begin position="670"/>
        <end position="690"/>
    </location>
</feature>
<feature type="transmembrane region" description="Helical" evidence="2">
    <location>
        <begin position="751"/>
        <end position="771"/>
    </location>
</feature>
<keyword evidence="2" id="KW-0472">Membrane</keyword>
<gene>
    <name evidence="3" type="ORF">D9756_010608</name>
</gene>
<sequence length="814" mass="92466">MKNPSGQYVLYSEHLIACLPWRWFRGTNSDIYSGPRLPPPLTQVQHGPMIVDPSPPGRKHPQLGSNVEDNRQLRLNPGAPTRKPRSTKRFTLWLFILLVCLVGGIMAFIFVKELLYKLRYPHSGMYYNKPENEITDWSSVVQPMIRKEDSFDIVASVWIRDDDGKDGGLYVDGKERPERLIFSETVFRGLTLKSRNVLKNVTLAVPISHFKQANISNYDLRASFVLVQHQPWWLARAQKFISWNPQNGLHAPAVRPSLRDKPTLEDEIYNSFGFTIPLIQFHDITGRLLDGSATTPPESTGISEEDEEWDEEKEFLEEAKEGPLKQVADDLVDIFQLDFTRGSKSVASKHPFIAARTHIGIIDETNLFKRQQYMFTQRELADKTCHGLVNPAWYQCERSYYLNGVFETRVQIAGRSDDSSLKKNKFEFLYAPHLSAVKLSPGPKDLVPVPLNREAEASNLTPLSSTSGEEYVNVTWRLSFKADAPGKHVVHAFLSKGKLDLNVTATEEELAYAQQDHDLALGFVGYRIEENAHPRRAQVPHFISLFVRAICWFLTIHYWYTRTSTAGISRLGTTLIAFYLFISVNEEMLTSIFNPESKGHWLSRVSIYYIFFLIPTFVMLKAVTRLEFGSQGKGKEKKRGCVPKMYFAQATHWERASERIEARVSRKTKILFLISLFAIVHFFAGPYSYFITPRVPPPPPKAHPLHSLSDHIPTVLQHVYSLGLTFKLGGTMLQFVMNAYSGTYAGKYKMVAVLTFVANTLTLLDLLPHVVGTSTRIGGVFVREMLGLGVSMIDFVQAVRYRSVRASDTDSTVE</sequence>
<evidence type="ECO:0000256" key="2">
    <source>
        <dbReference type="SAM" id="Phobius"/>
    </source>
</evidence>
<accession>A0A8H5CRY4</accession>
<dbReference type="Proteomes" id="UP000559027">
    <property type="component" value="Unassembled WGS sequence"/>
</dbReference>
<comment type="caution">
    <text evidence="3">The sequence shown here is derived from an EMBL/GenBank/DDBJ whole genome shotgun (WGS) entry which is preliminary data.</text>
</comment>
<protein>
    <submittedName>
        <fullName evidence="3">Uncharacterized protein</fullName>
    </submittedName>
</protein>
<reference evidence="3 4" key="1">
    <citation type="journal article" date="2020" name="ISME J.">
        <title>Uncovering the hidden diversity of litter-decomposition mechanisms in mushroom-forming fungi.</title>
        <authorList>
            <person name="Floudas D."/>
            <person name="Bentzer J."/>
            <person name="Ahren D."/>
            <person name="Johansson T."/>
            <person name="Persson P."/>
            <person name="Tunlid A."/>
        </authorList>
    </citation>
    <scope>NUCLEOTIDE SEQUENCE [LARGE SCALE GENOMIC DNA]</scope>
    <source>
        <strain evidence="3 4">CBS 146.42</strain>
    </source>
</reference>
<dbReference type="EMBL" id="JAACJO010000029">
    <property type="protein sequence ID" value="KAF5346892.1"/>
    <property type="molecule type" value="Genomic_DNA"/>
</dbReference>
<name>A0A8H5CRY4_9AGAR</name>
<keyword evidence="4" id="KW-1185">Reference proteome</keyword>
<feature type="region of interest" description="Disordered" evidence="1">
    <location>
        <begin position="43"/>
        <end position="84"/>
    </location>
</feature>
<feature type="transmembrane region" description="Helical" evidence="2">
    <location>
        <begin position="542"/>
        <end position="560"/>
    </location>
</feature>
<proteinExistence type="predicted"/>
<keyword evidence="2" id="KW-1133">Transmembrane helix</keyword>
<feature type="transmembrane region" description="Helical" evidence="2">
    <location>
        <begin position="90"/>
        <end position="111"/>
    </location>
</feature>
<dbReference type="AlphaFoldDB" id="A0A8H5CRY4"/>
<evidence type="ECO:0000256" key="1">
    <source>
        <dbReference type="SAM" id="MobiDB-lite"/>
    </source>
</evidence>
<feature type="transmembrane region" description="Helical" evidence="2">
    <location>
        <begin position="605"/>
        <end position="623"/>
    </location>
</feature>
<evidence type="ECO:0000313" key="4">
    <source>
        <dbReference type="Proteomes" id="UP000559027"/>
    </source>
</evidence>
<keyword evidence="2" id="KW-0812">Transmembrane</keyword>
<feature type="transmembrane region" description="Helical" evidence="2">
    <location>
        <begin position="567"/>
        <end position="585"/>
    </location>
</feature>
<feature type="transmembrane region" description="Helical" evidence="2">
    <location>
        <begin position="719"/>
        <end position="739"/>
    </location>
</feature>